<dbReference type="GO" id="GO:0009279">
    <property type="term" value="C:cell outer membrane"/>
    <property type="evidence" value="ECO:0007669"/>
    <property type="project" value="UniProtKB-SubCell"/>
</dbReference>
<feature type="transmembrane region" description="Helical" evidence="2">
    <location>
        <begin position="265"/>
        <end position="284"/>
    </location>
</feature>
<feature type="transmembrane region" description="Helical" evidence="2">
    <location>
        <begin position="91"/>
        <end position="117"/>
    </location>
</feature>
<feature type="domain" description="Peptidase M56" evidence="3">
    <location>
        <begin position="124"/>
        <end position="254"/>
    </location>
</feature>
<keyword evidence="1" id="KW-0813">Transport</keyword>
<keyword evidence="2" id="KW-1133">Transmembrane helix</keyword>
<evidence type="ECO:0000256" key="2">
    <source>
        <dbReference type="SAM" id="Phobius"/>
    </source>
</evidence>
<evidence type="ECO:0000259" key="4">
    <source>
        <dbReference type="Pfam" id="PF07715"/>
    </source>
</evidence>
<evidence type="ECO:0000256" key="1">
    <source>
        <dbReference type="PROSITE-ProRule" id="PRU01360"/>
    </source>
</evidence>
<dbReference type="AlphaFoldDB" id="A0A1H3ZZ74"/>
<evidence type="ECO:0000313" key="6">
    <source>
        <dbReference type="Proteomes" id="UP000199656"/>
    </source>
</evidence>
<keyword evidence="1" id="KW-1134">Transmembrane beta strand</keyword>
<comment type="subcellular location">
    <subcellularLocation>
        <location evidence="1">Cell outer membrane</location>
        <topology evidence="1">Multi-pass membrane protein</topology>
    </subcellularLocation>
</comment>
<feature type="domain" description="TonB-dependent receptor plug" evidence="4">
    <location>
        <begin position="430"/>
        <end position="502"/>
    </location>
</feature>
<dbReference type="InterPro" id="IPR008756">
    <property type="entry name" value="Peptidase_M56"/>
</dbReference>
<dbReference type="PROSITE" id="PS52016">
    <property type="entry name" value="TONB_DEPENDENT_REC_3"/>
    <property type="match status" value="1"/>
</dbReference>
<name>A0A1H3ZZ74_9BACT</name>
<dbReference type="SUPFAM" id="SSF56935">
    <property type="entry name" value="Porins"/>
    <property type="match status" value="1"/>
</dbReference>
<gene>
    <name evidence="5" type="ORF">SAMN05660909_01374</name>
</gene>
<dbReference type="Gene3D" id="2.170.130.10">
    <property type="entry name" value="TonB-dependent receptor, plug domain"/>
    <property type="match status" value="1"/>
</dbReference>
<evidence type="ECO:0000259" key="3">
    <source>
        <dbReference type="Pfam" id="PF05569"/>
    </source>
</evidence>
<organism evidence="5 6">
    <name type="scientific">Chitinophaga terrae</name>
    <name type="common">ex Kim and Jung 2007</name>
    <dbReference type="NCBI Taxonomy" id="408074"/>
    <lineage>
        <taxon>Bacteria</taxon>
        <taxon>Pseudomonadati</taxon>
        <taxon>Bacteroidota</taxon>
        <taxon>Chitinophagia</taxon>
        <taxon>Chitinophagales</taxon>
        <taxon>Chitinophagaceae</taxon>
        <taxon>Chitinophaga</taxon>
    </lineage>
</organism>
<dbReference type="EMBL" id="FNRL01000005">
    <property type="protein sequence ID" value="SEA28937.1"/>
    <property type="molecule type" value="Genomic_DNA"/>
</dbReference>
<keyword evidence="1 2" id="KW-0812">Transmembrane</keyword>
<keyword evidence="1 2" id="KW-0472">Membrane</keyword>
<keyword evidence="6" id="KW-1185">Reference proteome</keyword>
<keyword evidence="5" id="KW-0675">Receptor</keyword>
<comment type="similarity">
    <text evidence="1">Belongs to the TonB-dependent receptor family.</text>
</comment>
<sequence>MVPAILIYLLKANIALTLFYLAYRFGLRRLTFYTLNRLFLLGGIAFSAIYPFISIDDFINRHETLSGAVVTYVPDFSQWQVAEPSFSGWALIVYIFWVGVGVMAVRLAGQLWSLFVLHRKSHTRKVNETTVQVLKEPVNPFSFFNHIYINPSLHQPDEIDAIIHHETVHVKQWHTMDVLVGEINNIFYWFNPGAWLMKSAIRENLEFITDRYLLRQGVDKVAYQYSLIKVSGIPTATAIANNFNFSHLKNRIFMMNSKRSSRYQLLRYLVLGSLAGGMVLLLNYSKASSLIPASILPASGHAVEETVPVPPAAVDTSTPKKAPVVKKVTKDDGVSLRGVKPGKEPIYIINGKKATREELDALQKSDKIKSISVFKGDNEGAKKYIDKYGEQAKNGVIVIELKDGSTTFTNDRLEPVVVEGHAKGVAAVKQDTPSVRVVLRDKENQDKFQALAAEALVIVDGVPVDPEKDKWSQINPDKISSINVLKDESAIAIYGERAKKGVILITTTNSKNSEKVVEGRPAQKVKMSADTIKVKY</sequence>
<dbReference type="InterPro" id="IPR012910">
    <property type="entry name" value="Plug_dom"/>
</dbReference>
<dbReference type="STRING" id="408074.SAMN05660909_01374"/>
<dbReference type="CDD" id="cd07341">
    <property type="entry name" value="M56_BlaR1_MecR1_like"/>
    <property type="match status" value="1"/>
</dbReference>
<proteinExistence type="inferred from homology"/>
<protein>
    <submittedName>
        <fullName evidence="5">TonB-dependent outer membrane receptor, SusC/RagA subfamily, signature region</fullName>
    </submittedName>
</protein>
<dbReference type="InterPro" id="IPR037066">
    <property type="entry name" value="Plug_dom_sf"/>
</dbReference>
<feature type="transmembrane region" description="Helical" evidence="2">
    <location>
        <begin position="35"/>
        <end position="53"/>
    </location>
</feature>
<dbReference type="InterPro" id="IPR052173">
    <property type="entry name" value="Beta-lactam_resp_regulator"/>
</dbReference>
<keyword evidence="1" id="KW-0998">Cell outer membrane</keyword>
<reference evidence="6" key="1">
    <citation type="submission" date="2016-10" db="EMBL/GenBank/DDBJ databases">
        <authorList>
            <person name="Varghese N."/>
            <person name="Submissions S."/>
        </authorList>
    </citation>
    <scope>NUCLEOTIDE SEQUENCE [LARGE SCALE GENOMIC DNA]</scope>
    <source>
        <strain evidence="6">DSM 23920</strain>
    </source>
</reference>
<dbReference type="Pfam" id="PF05569">
    <property type="entry name" value="Peptidase_M56"/>
    <property type="match status" value="1"/>
</dbReference>
<accession>A0A1H3ZZ74</accession>
<dbReference type="PANTHER" id="PTHR34978">
    <property type="entry name" value="POSSIBLE SENSOR-TRANSDUCER PROTEIN BLAR"/>
    <property type="match status" value="1"/>
</dbReference>
<dbReference type="Pfam" id="PF07715">
    <property type="entry name" value="Plug"/>
    <property type="match status" value="1"/>
</dbReference>
<feature type="transmembrane region" description="Helical" evidence="2">
    <location>
        <begin position="6"/>
        <end position="23"/>
    </location>
</feature>
<dbReference type="RefSeq" id="WP_089760005.1">
    <property type="nucleotide sequence ID" value="NZ_BKAT01000013.1"/>
</dbReference>
<dbReference type="InterPro" id="IPR039426">
    <property type="entry name" value="TonB-dep_rcpt-like"/>
</dbReference>
<dbReference type="PANTHER" id="PTHR34978:SF3">
    <property type="entry name" value="SLR0241 PROTEIN"/>
    <property type="match status" value="1"/>
</dbReference>
<dbReference type="OrthoDB" id="649093at2"/>
<evidence type="ECO:0000313" key="5">
    <source>
        <dbReference type="EMBL" id="SEA28937.1"/>
    </source>
</evidence>
<dbReference type="Proteomes" id="UP000199656">
    <property type="component" value="Unassembled WGS sequence"/>
</dbReference>